<evidence type="ECO:0000256" key="1">
    <source>
        <dbReference type="SAM" id="MobiDB-lite"/>
    </source>
</evidence>
<sequence length="47" mass="5056">MNAHRTTQNSGAVASPSLINLPKGSQGYSKKTQALKHSTRMSNPVFL</sequence>
<feature type="region of interest" description="Disordered" evidence="1">
    <location>
        <begin position="1"/>
        <end position="47"/>
    </location>
</feature>
<organism evidence="2">
    <name type="scientific">Arundo donax</name>
    <name type="common">Giant reed</name>
    <name type="synonym">Donax arundinaceus</name>
    <dbReference type="NCBI Taxonomy" id="35708"/>
    <lineage>
        <taxon>Eukaryota</taxon>
        <taxon>Viridiplantae</taxon>
        <taxon>Streptophyta</taxon>
        <taxon>Embryophyta</taxon>
        <taxon>Tracheophyta</taxon>
        <taxon>Spermatophyta</taxon>
        <taxon>Magnoliopsida</taxon>
        <taxon>Liliopsida</taxon>
        <taxon>Poales</taxon>
        <taxon>Poaceae</taxon>
        <taxon>PACMAD clade</taxon>
        <taxon>Arundinoideae</taxon>
        <taxon>Arundineae</taxon>
        <taxon>Arundo</taxon>
    </lineage>
</organism>
<reference evidence="2" key="1">
    <citation type="submission" date="2014-09" db="EMBL/GenBank/DDBJ databases">
        <authorList>
            <person name="Magalhaes I.L.F."/>
            <person name="Oliveira U."/>
            <person name="Santos F.R."/>
            <person name="Vidigal T.H.D.A."/>
            <person name="Brescovit A.D."/>
            <person name="Santos A.J."/>
        </authorList>
    </citation>
    <scope>NUCLEOTIDE SEQUENCE</scope>
    <source>
        <tissue evidence="2">Shoot tissue taken approximately 20 cm above the soil surface</tissue>
    </source>
</reference>
<dbReference type="AlphaFoldDB" id="A0A0A9PZ17"/>
<feature type="compositionally biased region" description="Polar residues" evidence="1">
    <location>
        <begin position="1"/>
        <end position="12"/>
    </location>
</feature>
<accession>A0A0A9PZ17</accession>
<evidence type="ECO:0000313" key="2">
    <source>
        <dbReference type="EMBL" id="JAD82863.1"/>
    </source>
</evidence>
<protein>
    <submittedName>
        <fullName evidence="2">Uncharacterized protein</fullName>
    </submittedName>
</protein>
<proteinExistence type="predicted"/>
<reference evidence="2" key="2">
    <citation type="journal article" date="2015" name="Data Brief">
        <title>Shoot transcriptome of the giant reed, Arundo donax.</title>
        <authorList>
            <person name="Barrero R.A."/>
            <person name="Guerrero F.D."/>
            <person name="Moolhuijzen P."/>
            <person name="Goolsby J.A."/>
            <person name="Tidwell J."/>
            <person name="Bellgard S.E."/>
            <person name="Bellgard M.I."/>
        </authorList>
    </citation>
    <scope>NUCLEOTIDE SEQUENCE</scope>
    <source>
        <tissue evidence="2">Shoot tissue taken approximately 20 cm above the soil surface</tissue>
    </source>
</reference>
<name>A0A0A9PZ17_ARUDO</name>
<dbReference type="EMBL" id="GBRH01215032">
    <property type="protein sequence ID" value="JAD82863.1"/>
    <property type="molecule type" value="Transcribed_RNA"/>
</dbReference>